<name>A0A370DLN9_9GAMM</name>
<protein>
    <submittedName>
        <fullName evidence="2">Pyridoxamine 5'-phosphate oxidase family protein</fullName>
    </submittedName>
</protein>
<keyword evidence="3" id="KW-1185">Reference proteome</keyword>
<accession>A0A370DLN9</accession>
<dbReference type="Pfam" id="PF01243">
    <property type="entry name" value="PNPOx_N"/>
    <property type="match status" value="1"/>
</dbReference>
<dbReference type="PANTHER" id="PTHR39336">
    <property type="entry name" value="PYRIDOXAMINE PHOSPHATE OXIDASE FAMILY PROTEIN (AFU_ORTHOLOGUE AFUA_6G11440)"/>
    <property type="match status" value="1"/>
</dbReference>
<evidence type="ECO:0000313" key="3">
    <source>
        <dbReference type="Proteomes" id="UP000254771"/>
    </source>
</evidence>
<reference evidence="2 3" key="1">
    <citation type="journal article" date="2018" name="ISME J.">
        <title>Endosymbiont genomes yield clues of tubeworm success.</title>
        <authorList>
            <person name="Li Y."/>
            <person name="Liles M.R."/>
            <person name="Halanych K.M."/>
        </authorList>
    </citation>
    <scope>NUCLEOTIDE SEQUENCE [LARGE SCALE GENOMIC DNA]</scope>
    <source>
        <strain evidence="2">A1462</strain>
    </source>
</reference>
<evidence type="ECO:0000259" key="1">
    <source>
        <dbReference type="Pfam" id="PF01243"/>
    </source>
</evidence>
<dbReference type="InterPro" id="IPR011576">
    <property type="entry name" value="Pyridox_Oxase_N"/>
</dbReference>
<dbReference type="InterPro" id="IPR012349">
    <property type="entry name" value="Split_barrel_FMN-bd"/>
</dbReference>
<dbReference type="AlphaFoldDB" id="A0A370DLN9"/>
<sequence>MGKQYDSINDKLVDFIIRQQIFFVATAAVDGRINLSPKGMDSLRVVSPNQVVWLNLTGSGNETAAHLLESDRMTLMFCAFDADPKILRLYGHAAVHHEGSAEWDAHIGRFPSLPGARQIVVMDVDLAQTSCGFGVPLFEYQGDRDTLKEWANKKGEEGIREYWQKRNSVSLDGKPTGVGERKVKG</sequence>
<feature type="domain" description="Pyridoxamine 5'-phosphate oxidase N-terminal" evidence="1">
    <location>
        <begin position="9"/>
        <end position="128"/>
    </location>
</feature>
<organism evidence="2 3">
    <name type="scientific">endosymbiont of Escarpia spicata</name>
    <dbReference type="NCBI Taxonomy" id="2200908"/>
    <lineage>
        <taxon>Bacteria</taxon>
        <taxon>Pseudomonadati</taxon>
        <taxon>Pseudomonadota</taxon>
        <taxon>Gammaproteobacteria</taxon>
        <taxon>sulfur-oxidizing symbionts</taxon>
    </lineage>
</organism>
<proteinExistence type="predicted"/>
<comment type="caution">
    <text evidence="2">The sequence shown here is derived from an EMBL/GenBank/DDBJ whole genome shotgun (WGS) entry which is preliminary data.</text>
</comment>
<dbReference type="PANTHER" id="PTHR39336:SF1">
    <property type="entry name" value="PYRIDOXAMINE PHOSPHATE OXIDASE FAMILY PROTEIN (AFU_ORTHOLOGUE AFUA_6G11440)"/>
    <property type="match status" value="1"/>
</dbReference>
<dbReference type="Proteomes" id="UP000254771">
    <property type="component" value="Unassembled WGS sequence"/>
</dbReference>
<dbReference type="EMBL" id="QFXE01000013">
    <property type="protein sequence ID" value="RDH85480.1"/>
    <property type="molecule type" value="Genomic_DNA"/>
</dbReference>
<dbReference type="Gene3D" id="2.30.110.10">
    <property type="entry name" value="Electron Transport, Fmn-binding Protein, Chain A"/>
    <property type="match status" value="1"/>
</dbReference>
<evidence type="ECO:0000313" key="2">
    <source>
        <dbReference type="EMBL" id="RDH85480.1"/>
    </source>
</evidence>
<gene>
    <name evidence="2" type="ORF">DIZ78_11110</name>
</gene>
<dbReference type="SUPFAM" id="SSF50475">
    <property type="entry name" value="FMN-binding split barrel"/>
    <property type="match status" value="1"/>
</dbReference>